<feature type="compositionally biased region" description="Basic and acidic residues" evidence="1">
    <location>
        <begin position="422"/>
        <end position="434"/>
    </location>
</feature>
<accession>A0A7M7GTD8</accession>
<dbReference type="KEGG" id="ame:102653932"/>
<keyword evidence="4" id="KW-1185">Reference proteome</keyword>
<protein>
    <submittedName>
        <fullName evidence="5 6">Uncharacterized protein LOC102653932</fullName>
    </submittedName>
</protein>
<evidence type="ECO:0000256" key="2">
    <source>
        <dbReference type="SAM" id="SignalP"/>
    </source>
</evidence>
<reference evidence="3" key="1">
    <citation type="submission" date="2021-01" db="UniProtKB">
        <authorList>
            <consortium name="EnsemblMetazoa"/>
        </authorList>
    </citation>
    <scope>IDENTIFICATION</scope>
    <source>
        <strain evidence="3">DH4</strain>
    </source>
</reference>
<feature type="compositionally biased region" description="Basic residues" evidence="1">
    <location>
        <begin position="403"/>
        <end position="412"/>
    </location>
</feature>
<feature type="compositionally biased region" description="Basic residues" evidence="1">
    <location>
        <begin position="1228"/>
        <end position="1249"/>
    </location>
</feature>
<feature type="compositionally biased region" description="Basic and acidic residues" evidence="1">
    <location>
        <begin position="253"/>
        <end position="273"/>
    </location>
</feature>
<proteinExistence type="predicted"/>
<organism evidence="3">
    <name type="scientific">Apis mellifera</name>
    <name type="common">Honeybee</name>
    <dbReference type="NCBI Taxonomy" id="7460"/>
    <lineage>
        <taxon>Eukaryota</taxon>
        <taxon>Metazoa</taxon>
        <taxon>Ecdysozoa</taxon>
        <taxon>Arthropoda</taxon>
        <taxon>Hexapoda</taxon>
        <taxon>Insecta</taxon>
        <taxon>Pterygota</taxon>
        <taxon>Neoptera</taxon>
        <taxon>Endopterygota</taxon>
        <taxon>Hymenoptera</taxon>
        <taxon>Apocrita</taxon>
        <taxon>Aculeata</taxon>
        <taxon>Apoidea</taxon>
        <taxon>Anthophila</taxon>
        <taxon>Apidae</taxon>
        <taxon>Apis</taxon>
    </lineage>
</organism>
<feature type="region of interest" description="Disordered" evidence="1">
    <location>
        <begin position="1110"/>
        <end position="1137"/>
    </location>
</feature>
<feature type="region of interest" description="Disordered" evidence="1">
    <location>
        <begin position="334"/>
        <end position="353"/>
    </location>
</feature>
<dbReference type="Proteomes" id="UP000005203">
    <property type="component" value="Linkage group LG9"/>
</dbReference>
<feature type="compositionally biased region" description="Basic residues" evidence="1">
    <location>
        <begin position="435"/>
        <end position="452"/>
    </location>
</feature>
<evidence type="ECO:0000313" key="3">
    <source>
        <dbReference type="EnsemblMetazoa" id="XP_006561940"/>
    </source>
</evidence>
<feature type="chain" id="PRO_5044659566" evidence="2">
    <location>
        <begin position="23"/>
        <end position="1405"/>
    </location>
</feature>
<feature type="region of interest" description="Disordered" evidence="1">
    <location>
        <begin position="1296"/>
        <end position="1326"/>
    </location>
</feature>
<dbReference type="OrthoDB" id="7684512at2759"/>
<evidence type="ECO:0000313" key="6">
    <source>
        <dbReference type="RefSeq" id="XP_026298717.1"/>
    </source>
</evidence>
<feature type="region of interest" description="Disordered" evidence="1">
    <location>
        <begin position="1151"/>
        <end position="1264"/>
    </location>
</feature>
<name>A0A7M7GTD8_APIME</name>
<feature type="region of interest" description="Disordered" evidence="1">
    <location>
        <begin position="358"/>
        <end position="476"/>
    </location>
</feature>
<evidence type="ECO:0000313" key="5">
    <source>
        <dbReference type="RefSeq" id="XP_006561940.2"/>
    </source>
</evidence>
<feature type="region of interest" description="Disordered" evidence="1">
    <location>
        <begin position="117"/>
        <end position="147"/>
    </location>
</feature>
<accession>A0A8B6YZQ7</accession>
<feature type="region of interest" description="Disordered" evidence="1">
    <location>
        <begin position="305"/>
        <end position="325"/>
    </location>
</feature>
<dbReference type="EnsemblMetazoa" id="XM_006561877">
    <property type="protein sequence ID" value="XP_006561940"/>
    <property type="gene ID" value="LOC102653932"/>
</dbReference>
<feature type="compositionally biased region" description="Basic and acidic residues" evidence="1">
    <location>
        <begin position="461"/>
        <end position="476"/>
    </location>
</feature>
<feature type="region of interest" description="Disordered" evidence="1">
    <location>
        <begin position="226"/>
        <end position="273"/>
    </location>
</feature>
<sequence>MDRKMFFCLVVLLSLSWPRVTGAGNKKVDEAAFDQVATASENVAQKVAGKVEQRRDNFRGQLITSMIDTTVHYENSNGFVPILVSTSASPYDPRQQLGRSALGKGKETMNVTLNENNSLNEKENSSRIEEREERKEEAGESDDFVNDPMYSTEARILLNFSNLNANRRSFEYQGNQNDFDLLKVRNDTPEIANYPNLYEESTSNILESSKRSRGQTKDRKLEGYVGNYGTVVSPSSKSNEDDPYSFYYSADSAEDKERKRSHDREKVGGNYEQHRYVTGYGGQNEPSASSFPRLNQEVDAFLKTNANNDVPPSSSSSSQLTNSHKFSRPVVVAEPNYNKFDQPSGISDLDTDDYRTSRIIEGSSEVSHRYTMNNRDGRFENDEDSRDTSDDTDYVEYTERPRKAQQKNRRRPNGNSKRLPKEHRGSLDDSAEHKGKMKHHSSRSRQVHRQRVRGGNSWSDESDRHREQEDSYEDVRYDGRLSETRHAKSQSVKFKPSTSWNQISPNLEISHSSGIEIDQLEKPKLIVPVKVNLVPTSFDHATAIGSSQGFDVSNAILRNIVSSSPSINPGGNEGKIRVSTPLPDIIVGQGNFRNSMHAVLPQANGQQSNRFPPNLKPQYLSTTIAPVFTVSPNPNFQIQDATRTNVVDPSNHVSTNHAPRLILPQPTLQTLSTLVQTPVTGSDYIQVNPHGMHGQNPVSNGNLQVQPLPTIAPTAHAIPVTKINLITPESQGKNALLPETDTNFLATASLAVGHNDHGQNDNSYYLENSNGQQIVKQPAQVVQPAGFYHQAIPPSRTKTTYVQTTNLLPAVLQPLPTYTTLSASTPSNVPFQGNTVEASGGQGLAKQGELDNAASNLRNVKFPPLAYQMIDSAGSHSTDNVNTVIGSGHLPHVGTRNVEIVNPNMKPATFHDASIINTYETMHYPAAVLTTSIPMFATTSFVTARPALLSSTVEPIQNGAVSTTEGRSVDDNRASNTNVDPTKSYLGRDRPVYNPLNFVPNVDVVKSQNALNSKLHAVEPLQQNLNLVPLLPGGNFFKPSFSAQSELLVKPKLNSDLQAYAEQMFKESLKTIYNTQKWNNDRKTGLYNRYNITDSDISKLRNELQRLKASLDSRKKKNHDADPSETKVRTTELANRKPDELMAALEQMLKKNPSDSLHNFHGTNNKPHRHRRPNEQDNYNLGDPRDNKYEFLTPPQLNSHRGKNHFQAGDKPGKKRPGSSRYKSYNHQNHHHHHHQHHQQHGPRSHPRSNSKAGGIEASGSNVEPVRVDGLSKYGNMHDSRQFRKGFSPFDSHLGSASPFSREKTSHFSKTGLKGTEKGKESAHNNPKMHNFYGMLMKNKQLPAGDTPNYFRDKDQLKQFFETEKQRMQQKFYDDALRDYFKKMSDLGYAGISNSRISLPEKRKV</sequence>
<feature type="signal peptide" evidence="2">
    <location>
        <begin position="1"/>
        <end position="22"/>
    </location>
</feature>
<accession>A0A8B8H3Z7</accession>
<gene>
    <name evidence="5 6" type="primary">LOC102653932</name>
</gene>
<dbReference type="EnsemblMetazoa" id="XM_026442932">
    <property type="protein sequence ID" value="XP_026298717"/>
    <property type="gene ID" value="LOC102653932"/>
</dbReference>
<evidence type="ECO:0000313" key="4">
    <source>
        <dbReference type="Proteomes" id="UP000005203"/>
    </source>
</evidence>
<dbReference type="RefSeq" id="XP_026298717.1">
    <property type="nucleotide sequence ID" value="XM_026442932.1"/>
</dbReference>
<dbReference type="GeneID" id="102653932"/>
<feature type="compositionally biased region" description="Basic and acidic residues" evidence="1">
    <location>
        <begin position="120"/>
        <end position="138"/>
    </location>
</feature>
<accession>A0A7M7SQG2</accession>
<evidence type="ECO:0000256" key="1">
    <source>
        <dbReference type="SAM" id="MobiDB-lite"/>
    </source>
</evidence>
<feature type="compositionally biased region" description="Polar residues" evidence="1">
    <location>
        <begin position="1154"/>
        <end position="1165"/>
    </location>
</feature>
<feature type="region of interest" description="Disordered" evidence="1">
    <location>
        <begin position="960"/>
        <end position="983"/>
    </location>
</feature>
<dbReference type="RefSeq" id="XP_006561940.2">
    <property type="nucleotide sequence ID" value="XM_006561877.3"/>
</dbReference>
<reference evidence="5 6" key="2">
    <citation type="submission" date="2025-04" db="UniProtKB">
        <authorList>
            <consortium name="RefSeq"/>
        </authorList>
    </citation>
    <scope>IDENTIFICATION</scope>
    <source>
        <strain evidence="5 6">DH4</strain>
        <tissue evidence="5 6">Whole body</tissue>
    </source>
</reference>
<feature type="compositionally biased region" description="Acidic residues" evidence="1">
    <location>
        <begin position="381"/>
        <end position="396"/>
    </location>
</feature>
<keyword evidence="2" id="KW-0732">Signal</keyword>